<protein>
    <submittedName>
        <fullName evidence="2">Uncharacterized protein</fullName>
    </submittedName>
</protein>
<feature type="compositionally biased region" description="Basic residues" evidence="1">
    <location>
        <begin position="62"/>
        <end position="74"/>
    </location>
</feature>
<feature type="region of interest" description="Disordered" evidence="1">
    <location>
        <begin position="1"/>
        <end position="29"/>
    </location>
</feature>
<accession>A0A5B7I6T1</accession>
<evidence type="ECO:0000313" key="2">
    <source>
        <dbReference type="EMBL" id="MPC81111.1"/>
    </source>
</evidence>
<reference evidence="2 3" key="1">
    <citation type="submission" date="2019-05" db="EMBL/GenBank/DDBJ databases">
        <title>Another draft genome of Portunus trituberculatus and its Hox gene families provides insights of decapod evolution.</title>
        <authorList>
            <person name="Jeong J.-H."/>
            <person name="Song I."/>
            <person name="Kim S."/>
            <person name="Choi T."/>
            <person name="Kim D."/>
            <person name="Ryu S."/>
            <person name="Kim W."/>
        </authorList>
    </citation>
    <scope>NUCLEOTIDE SEQUENCE [LARGE SCALE GENOMIC DNA]</scope>
    <source>
        <tissue evidence="2">Muscle</tissue>
    </source>
</reference>
<gene>
    <name evidence="2" type="ORF">E2C01_075712</name>
</gene>
<proteinExistence type="predicted"/>
<name>A0A5B7I6T1_PORTR</name>
<evidence type="ECO:0000313" key="3">
    <source>
        <dbReference type="Proteomes" id="UP000324222"/>
    </source>
</evidence>
<feature type="region of interest" description="Disordered" evidence="1">
    <location>
        <begin position="48"/>
        <end position="74"/>
    </location>
</feature>
<dbReference type="Proteomes" id="UP000324222">
    <property type="component" value="Unassembled WGS sequence"/>
</dbReference>
<evidence type="ECO:0000256" key="1">
    <source>
        <dbReference type="SAM" id="MobiDB-lite"/>
    </source>
</evidence>
<keyword evidence="3" id="KW-1185">Reference proteome</keyword>
<dbReference type="EMBL" id="VSRR010055961">
    <property type="protein sequence ID" value="MPC81111.1"/>
    <property type="molecule type" value="Genomic_DNA"/>
</dbReference>
<comment type="caution">
    <text evidence="2">The sequence shown here is derived from an EMBL/GenBank/DDBJ whole genome shotgun (WGS) entry which is preliminary data.</text>
</comment>
<dbReference type="AlphaFoldDB" id="A0A5B7I6T1"/>
<sequence>MKKVTILQSLKTHTSIRLPSQDPNGLTTSRSLTHTGAETGAAIVRNVLTAPPPSQSPPHPPSRSRRPNPRCKCL</sequence>
<organism evidence="2 3">
    <name type="scientific">Portunus trituberculatus</name>
    <name type="common">Swimming crab</name>
    <name type="synonym">Neptunus trituberculatus</name>
    <dbReference type="NCBI Taxonomy" id="210409"/>
    <lineage>
        <taxon>Eukaryota</taxon>
        <taxon>Metazoa</taxon>
        <taxon>Ecdysozoa</taxon>
        <taxon>Arthropoda</taxon>
        <taxon>Crustacea</taxon>
        <taxon>Multicrustacea</taxon>
        <taxon>Malacostraca</taxon>
        <taxon>Eumalacostraca</taxon>
        <taxon>Eucarida</taxon>
        <taxon>Decapoda</taxon>
        <taxon>Pleocyemata</taxon>
        <taxon>Brachyura</taxon>
        <taxon>Eubrachyura</taxon>
        <taxon>Portunoidea</taxon>
        <taxon>Portunidae</taxon>
        <taxon>Portuninae</taxon>
        <taxon>Portunus</taxon>
    </lineage>
</organism>
<feature type="compositionally biased region" description="Pro residues" evidence="1">
    <location>
        <begin position="50"/>
        <end position="61"/>
    </location>
</feature>